<sequence>MGPLSPSNTDTPTWKTTALLNANTDIENIIKSFYPPMVTNGTIHIPNVVSPCTEYASPPERTGTCMCFKNLQNLIQIMESPHTGDCNNAP</sequence>
<name>A0A0C3EQ22_PILCF</name>
<evidence type="ECO:0000313" key="1">
    <source>
        <dbReference type="EMBL" id="KIM74660.1"/>
    </source>
</evidence>
<evidence type="ECO:0000313" key="2">
    <source>
        <dbReference type="Proteomes" id="UP000054166"/>
    </source>
</evidence>
<reference evidence="2" key="2">
    <citation type="submission" date="2015-01" db="EMBL/GenBank/DDBJ databases">
        <title>Evolutionary Origins and Diversification of the Mycorrhizal Mutualists.</title>
        <authorList>
            <consortium name="DOE Joint Genome Institute"/>
            <consortium name="Mycorrhizal Genomics Consortium"/>
            <person name="Kohler A."/>
            <person name="Kuo A."/>
            <person name="Nagy L.G."/>
            <person name="Floudas D."/>
            <person name="Copeland A."/>
            <person name="Barry K.W."/>
            <person name="Cichocki N."/>
            <person name="Veneault-Fourrey C."/>
            <person name="LaButti K."/>
            <person name="Lindquist E.A."/>
            <person name="Lipzen A."/>
            <person name="Lundell T."/>
            <person name="Morin E."/>
            <person name="Murat C."/>
            <person name="Riley R."/>
            <person name="Ohm R."/>
            <person name="Sun H."/>
            <person name="Tunlid A."/>
            <person name="Henrissat B."/>
            <person name="Grigoriev I.V."/>
            <person name="Hibbett D.S."/>
            <person name="Martin F."/>
        </authorList>
    </citation>
    <scope>NUCLEOTIDE SEQUENCE [LARGE SCALE GENOMIC DNA]</scope>
    <source>
        <strain evidence="2">F 1598</strain>
    </source>
</reference>
<gene>
    <name evidence="1" type="ORF">PILCRDRAFT_697965</name>
</gene>
<dbReference type="AlphaFoldDB" id="A0A0C3EQ22"/>
<dbReference type="HOGENOM" id="CLU_2441668_0_0_1"/>
<accession>A0A0C3EQ22</accession>
<protein>
    <submittedName>
        <fullName evidence="1">Uncharacterized protein</fullName>
    </submittedName>
</protein>
<proteinExistence type="predicted"/>
<dbReference type="Proteomes" id="UP000054166">
    <property type="component" value="Unassembled WGS sequence"/>
</dbReference>
<reference evidence="1 2" key="1">
    <citation type="submission" date="2014-04" db="EMBL/GenBank/DDBJ databases">
        <authorList>
            <consortium name="DOE Joint Genome Institute"/>
            <person name="Kuo A."/>
            <person name="Tarkka M."/>
            <person name="Buscot F."/>
            <person name="Kohler A."/>
            <person name="Nagy L.G."/>
            <person name="Floudas D."/>
            <person name="Copeland A."/>
            <person name="Barry K.W."/>
            <person name="Cichocki N."/>
            <person name="Veneault-Fourrey C."/>
            <person name="LaButti K."/>
            <person name="Lindquist E.A."/>
            <person name="Lipzen A."/>
            <person name="Lundell T."/>
            <person name="Morin E."/>
            <person name="Murat C."/>
            <person name="Sun H."/>
            <person name="Tunlid A."/>
            <person name="Henrissat B."/>
            <person name="Grigoriev I.V."/>
            <person name="Hibbett D.S."/>
            <person name="Martin F."/>
            <person name="Nordberg H.P."/>
            <person name="Cantor M.N."/>
            <person name="Hua S.X."/>
        </authorList>
    </citation>
    <scope>NUCLEOTIDE SEQUENCE [LARGE SCALE GENOMIC DNA]</scope>
    <source>
        <strain evidence="1 2">F 1598</strain>
    </source>
</reference>
<keyword evidence="2" id="KW-1185">Reference proteome</keyword>
<organism evidence="1 2">
    <name type="scientific">Piloderma croceum (strain F 1598)</name>
    <dbReference type="NCBI Taxonomy" id="765440"/>
    <lineage>
        <taxon>Eukaryota</taxon>
        <taxon>Fungi</taxon>
        <taxon>Dikarya</taxon>
        <taxon>Basidiomycota</taxon>
        <taxon>Agaricomycotina</taxon>
        <taxon>Agaricomycetes</taxon>
        <taxon>Agaricomycetidae</taxon>
        <taxon>Atheliales</taxon>
        <taxon>Atheliaceae</taxon>
        <taxon>Piloderma</taxon>
    </lineage>
</organism>
<dbReference type="InParanoid" id="A0A0C3EQ22"/>
<dbReference type="EMBL" id="KN833057">
    <property type="protein sequence ID" value="KIM74660.1"/>
    <property type="molecule type" value="Genomic_DNA"/>
</dbReference>